<feature type="transmembrane region" description="Helical" evidence="1">
    <location>
        <begin position="369"/>
        <end position="391"/>
    </location>
</feature>
<gene>
    <name evidence="2" type="ORF">J2W39_006319</name>
</gene>
<keyword evidence="1" id="KW-0472">Membrane</keyword>
<keyword evidence="1" id="KW-1133">Transmembrane helix</keyword>
<organism evidence="2 3">
    <name type="scientific">Variovorax paradoxus</name>
    <dbReference type="NCBI Taxonomy" id="34073"/>
    <lineage>
        <taxon>Bacteria</taxon>
        <taxon>Pseudomonadati</taxon>
        <taxon>Pseudomonadota</taxon>
        <taxon>Betaproteobacteria</taxon>
        <taxon>Burkholderiales</taxon>
        <taxon>Comamonadaceae</taxon>
        <taxon>Variovorax</taxon>
    </lineage>
</organism>
<feature type="transmembrane region" description="Helical" evidence="1">
    <location>
        <begin position="182"/>
        <end position="202"/>
    </location>
</feature>
<reference evidence="2" key="1">
    <citation type="submission" date="2023-07" db="EMBL/GenBank/DDBJ databases">
        <title>Sorghum-associated microbial communities from plants grown in Nebraska, USA.</title>
        <authorList>
            <person name="Schachtman D."/>
        </authorList>
    </citation>
    <scope>NUCLEOTIDE SEQUENCE</scope>
    <source>
        <strain evidence="2">DS3315</strain>
    </source>
</reference>
<feature type="transmembrane region" description="Helical" evidence="1">
    <location>
        <begin position="39"/>
        <end position="60"/>
    </location>
</feature>
<dbReference type="EMBL" id="JAUSRV010000021">
    <property type="protein sequence ID" value="MDP9975035.1"/>
    <property type="molecule type" value="Genomic_DNA"/>
</dbReference>
<feature type="transmembrane region" description="Helical" evidence="1">
    <location>
        <begin position="397"/>
        <end position="416"/>
    </location>
</feature>
<keyword evidence="1" id="KW-0812">Transmembrane</keyword>
<feature type="transmembrane region" description="Helical" evidence="1">
    <location>
        <begin position="301"/>
        <end position="321"/>
    </location>
</feature>
<accession>A0AAW8EPW5</accession>
<evidence type="ECO:0000256" key="1">
    <source>
        <dbReference type="SAM" id="Phobius"/>
    </source>
</evidence>
<protein>
    <submittedName>
        <fullName evidence="2">O-antigen/teichoic acid export membrane protein</fullName>
    </submittedName>
</protein>
<feature type="transmembrane region" description="Helical" evidence="1">
    <location>
        <begin position="153"/>
        <end position="170"/>
    </location>
</feature>
<feature type="transmembrane region" description="Helical" evidence="1">
    <location>
        <begin position="267"/>
        <end position="289"/>
    </location>
</feature>
<proteinExistence type="predicted"/>
<sequence>MKLRRLAAVLNTLILRGAGSGVAVLFTVLVSRFADTADAARFFLLFNISVIAAVCYRWGLDEVIIRRVASASASEISALKIQLVGLSHRRVLVWMGGTMIIALIFSQTKISSLLPGFAVTEIFSLIVASALVALSACAARVRQGEGHTNLATFLLNIAIPLSLLLGLLLLKAGGWHLNADSLFFLYASGALFVYLITVFATYGNPISNVFYRTKGKCSVAINSDSRAANKLGGVVFAQQALLWVALVVVPLAYGAQLYKGFVVAQKIATLISLVMLAVNFTLSSRFAILHAEGDWYRLRKIIKISLVAIAGASILASVMVVAFREQIFEFARVEARMDGTLLVLLLSQIFFSSASLFSVVLSMCRDDDFLLLSQGMVSFFGVLLFVCLSFFCEIEVACLAFVLSYFSLSLVLGMRVRHITAS</sequence>
<evidence type="ECO:0000313" key="3">
    <source>
        <dbReference type="Proteomes" id="UP001224845"/>
    </source>
</evidence>
<feature type="transmembrane region" description="Helical" evidence="1">
    <location>
        <begin position="91"/>
        <end position="110"/>
    </location>
</feature>
<comment type="caution">
    <text evidence="2">The sequence shown here is derived from an EMBL/GenBank/DDBJ whole genome shotgun (WGS) entry which is preliminary data.</text>
</comment>
<dbReference type="RefSeq" id="WP_307597056.1">
    <property type="nucleotide sequence ID" value="NZ_JAUSRV010000021.1"/>
</dbReference>
<feature type="transmembrane region" description="Helical" evidence="1">
    <location>
        <begin position="231"/>
        <end position="255"/>
    </location>
</feature>
<dbReference type="AlphaFoldDB" id="A0AAW8EPW5"/>
<name>A0AAW8EPW5_VARPD</name>
<feature type="transmembrane region" description="Helical" evidence="1">
    <location>
        <begin position="341"/>
        <end position="362"/>
    </location>
</feature>
<feature type="transmembrane region" description="Helical" evidence="1">
    <location>
        <begin position="122"/>
        <end position="141"/>
    </location>
</feature>
<evidence type="ECO:0000313" key="2">
    <source>
        <dbReference type="EMBL" id="MDP9975035.1"/>
    </source>
</evidence>
<dbReference type="Proteomes" id="UP001224845">
    <property type="component" value="Unassembled WGS sequence"/>
</dbReference>